<proteinExistence type="predicted"/>
<accession>A0A813FEF3</accession>
<protein>
    <submittedName>
        <fullName evidence="1">Uncharacterized protein</fullName>
    </submittedName>
</protein>
<reference evidence="1" key="1">
    <citation type="submission" date="2021-02" db="EMBL/GenBank/DDBJ databases">
        <authorList>
            <person name="Dougan E. K."/>
            <person name="Rhodes N."/>
            <person name="Thang M."/>
            <person name="Chan C."/>
        </authorList>
    </citation>
    <scope>NUCLEOTIDE SEQUENCE</scope>
</reference>
<organism evidence="1 2">
    <name type="scientific">Polarella glacialis</name>
    <name type="common">Dinoflagellate</name>
    <dbReference type="NCBI Taxonomy" id="89957"/>
    <lineage>
        <taxon>Eukaryota</taxon>
        <taxon>Sar</taxon>
        <taxon>Alveolata</taxon>
        <taxon>Dinophyceae</taxon>
        <taxon>Suessiales</taxon>
        <taxon>Suessiaceae</taxon>
        <taxon>Polarella</taxon>
    </lineage>
</organism>
<evidence type="ECO:0000313" key="1">
    <source>
        <dbReference type="EMBL" id="CAE8612023.1"/>
    </source>
</evidence>
<dbReference type="Proteomes" id="UP000654075">
    <property type="component" value="Unassembled WGS sequence"/>
</dbReference>
<feature type="non-terminal residue" evidence="1">
    <location>
        <position position="66"/>
    </location>
</feature>
<dbReference type="EMBL" id="CAJNNV010025071">
    <property type="protein sequence ID" value="CAE8612023.1"/>
    <property type="molecule type" value="Genomic_DNA"/>
</dbReference>
<feature type="non-terminal residue" evidence="1">
    <location>
        <position position="1"/>
    </location>
</feature>
<dbReference type="AlphaFoldDB" id="A0A813FEF3"/>
<sequence>ASAGPKGIDFWLRESAARGDGSRSARGLSDATAQSLLRGGRELLLPGLRRGFGFSAKGHQRSSSAP</sequence>
<comment type="caution">
    <text evidence="1">The sequence shown here is derived from an EMBL/GenBank/DDBJ whole genome shotgun (WGS) entry which is preliminary data.</text>
</comment>
<gene>
    <name evidence="1" type="ORF">PGLA1383_LOCUS29830</name>
</gene>
<name>A0A813FEF3_POLGL</name>
<evidence type="ECO:0000313" key="2">
    <source>
        <dbReference type="Proteomes" id="UP000654075"/>
    </source>
</evidence>
<keyword evidence="2" id="KW-1185">Reference proteome</keyword>